<sequence>MRLKKQFWLMLLLTIVTIFVNLGSIPLLDPDEPVYGETPKEMIQYNDYLSPRIYGEFWYDKPPMYYWLVAGAYKLLGIVELAARLPSAVLAVLCVATVCYFTTKLFDSRTGILSGLVLATSLEFFYLAKAAVTDITLTLFLTLTLLCFLNRHYHLFYFFSGLATLTKGPIGLLFPGAIVILWLIFTRRLQEIRHMKILPGIIIWSLVTLPWYGAMAYIHGLDFVNGFIGINNIARFATPEHVETAGWYFFIPVLLIGFFPWSAVLIPAVIKAFKARNSDLFSTVSFLSIWVAFIFLFFTLSSTKLVTYILPIFPALAILVGWYINSCRDEDSTGYRLVWPITLTVLVLLLLGAMAKGLFLFPEVVGGLTALAVVLGIMVIAVWWFVYRGKPAKAVWGQAGAMVMVSFILFSVILPPLADNFHSRGLAQAFTGVYDGKSPVYVIKFLHPGFAFYTNMYGKELKPDAELKQFVASAEKGYLIIQEFDYQLLSDLEKERLDILTQLHGKMIVLKK</sequence>
<evidence type="ECO:0000256" key="5">
    <source>
        <dbReference type="ARBA" id="ARBA00022692"/>
    </source>
</evidence>
<keyword evidence="11" id="KW-1185">Reference proteome</keyword>
<evidence type="ECO:0000256" key="8">
    <source>
        <dbReference type="SAM" id="Phobius"/>
    </source>
</evidence>
<gene>
    <name evidence="10" type="primary">arnT_3</name>
    <name evidence="10" type="ORF">SPACI_044520</name>
</gene>
<name>A0ABZ3J7H6_SPOA4</name>
<dbReference type="Proteomes" id="UP000216052">
    <property type="component" value="Chromosome"/>
</dbReference>
<keyword evidence="3 10" id="KW-0328">Glycosyltransferase</keyword>
<proteinExistence type="predicted"/>
<feature type="transmembrane region" description="Helical" evidence="8">
    <location>
        <begin position="280"/>
        <end position="299"/>
    </location>
</feature>
<evidence type="ECO:0000259" key="9">
    <source>
        <dbReference type="Pfam" id="PF13231"/>
    </source>
</evidence>
<feature type="transmembrane region" description="Helical" evidence="8">
    <location>
        <begin position="245"/>
        <end position="268"/>
    </location>
</feature>
<feature type="transmembrane region" description="Helical" evidence="8">
    <location>
        <begin position="88"/>
        <end position="106"/>
    </location>
</feature>
<dbReference type="PANTHER" id="PTHR33908">
    <property type="entry name" value="MANNOSYLTRANSFERASE YKCB-RELATED"/>
    <property type="match status" value="1"/>
</dbReference>
<keyword evidence="5 8" id="KW-0812">Transmembrane</keyword>
<organism evidence="10 11">
    <name type="scientific">Sporomusa acidovorans (strain ATCC 49682 / DSM 3132 / Mol)</name>
    <dbReference type="NCBI Taxonomy" id="1123286"/>
    <lineage>
        <taxon>Bacteria</taxon>
        <taxon>Bacillati</taxon>
        <taxon>Bacillota</taxon>
        <taxon>Negativicutes</taxon>
        <taxon>Selenomonadales</taxon>
        <taxon>Sporomusaceae</taxon>
        <taxon>Sporomusa</taxon>
    </lineage>
</organism>
<protein>
    <submittedName>
        <fullName evidence="10">Undecaprenyl phosphate-alpha-4-amino-4-deoxy-L-arabinose arabinosyl transferase</fullName>
        <ecNumber evidence="10">2.4.2.43</ecNumber>
    </submittedName>
</protein>
<keyword evidence="2" id="KW-1003">Cell membrane</keyword>
<dbReference type="Pfam" id="PF13231">
    <property type="entry name" value="PMT_2"/>
    <property type="match status" value="1"/>
</dbReference>
<evidence type="ECO:0000256" key="2">
    <source>
        <dbReference type="ARBA" id="ARBA00022475"/>
    </source>
</evidence>
<evidence type="ECO:0000256" key="3">
    <source>
        <dbReference type="ARBA" id="ARBA00022676"/>
    </source>
</evidence>
<feature type="transmembrane region" description="Helical" evidence="8">
    <location>
        <begin position="165"/>
        <end position="185"/>
    </location>
</feature>
<feature type="transmembrane region" description="Helical" evidence="8">
    <location>
        <begin position="337"/>
        <end position="359"/>
    </location>
</feature>
<feature type="transmembrane region" description="Helical" evidence="8">
    <location>
        <begin position="197"/>
        <end position="218"/>
    </location>
</feature>
<keyword evidence="7 8" id="KW-0472">Membrane</keyword>
<evidence type="ECO:0000313" key="10">
    <source>
        <dbReference type="EMBL" id="XFO74342.1"/>
    </source>
</evidence>
<feature type="transmembrane region" description="Helical" evidence="8">
    <location>
        <begin position="399"/>
        <end position="418"/>
    </location>
</feature>
<reference evidence="10" key="1">
    <citation type="submission" date="2024-05" db="EMBL/GenBank/DDBJ databases">
        <title>Isolation and characterization of Sporomusa carbonis sp. nov., a carboxydotrophic hydrogenogen in the genus of Sporomusa isolated from a charcoal burning pile.</title>
        <authorList>
            <person name="Boeer T."/>
            <person name="Rosenbaum F."/>
            <person name="Eysell L."/>
            <person name="Mueller V."/>
            <person name="Daniel R."/>
            <person name="Poehlein A."/>
        </authorList>
    </citation>
    <scope>NUCLEOTIDE SEQUENCE [LARGE SCALE GENOMIC DNA]</scope>
    <source>
        <strain evidence="10">DSM 3132</strain>
    </source>
</reference>
<dbReference type="PANTHER" id="PTHR33908:SF3">
    <property type="entry name" value="UNDECAPRENYL PHOSPHATE-ALPHA-4-AMINO-4-DEOXY-L-ARABINOSE ARABINOSYL TRANSFERASE"/>
    <property type="match status" value="1"/>
</dbReference>
<feature type="transmembrane region" description="Helical" evidence="8">
    <location>
        <begin position="135"/>
        <end position="153"/>
    </location>
</feature>
<dbReference type="InterPro" id="IPR050297">
    <property type="entry name" value="LipidA_mod_glycosyltrf_83"/>
</dbReference>
<dbReference type="GO" id="GO:0103015">
    <property type="term" value="F:4-amino-4-deoxy-L-arabinose transferase activity"/>
    <property type="evidence" value="ECO:0007669"/>
    <property type="project" value="UniProtKB-EC"/>
</dbReference>
<dbReference type="EC" id="2.4.2.43" evidence="10"/>
<keyword evidence="4 10" id="KW-0808">Transferase</keyword>
<feature type="transmembrane region" description="Helical" evidence="8">
    <location>
        <begin position="365"/>
        <end position="387"/>
    </location>
</feature>
<evidence type="ECO:0000256" key="7">
    <source>
        <dbReference type="ARBA" id="ARBA00023136"/>
    </source>
</evidence>
<dbReference type="InterPro" id="IPR038731">
    <property type="entry name" value="RgtA/B/C-like"/>
</dbReference>
<evidence type="ECO:0000256" key="1">
    <source>
        <dbReference type="ARBA" id="ARBA00004651"/>
    </source>
</evidence>
<comment type="subcellular location">
    <subcellularLocation>
        <location evidence="1">Cell membrane</location>
        <topology evidence="1">Multi-pass membrane protein</topology>
    </subcellularLocation>
</comment>
<feature type="transmembrane region" description="Helical" evidence="8">
    <location>
        <begin position="7"/>
        <end position="28"/>
    </location>
</feature>
<dbReference type="EMBL" id="CP155571">
    <property type="protein sequence ID" value="XFO74342.1"/>
    <property type="molecule type" value="Genomic_DNA"/>
</dbReference>
<keyword evidence="6 8" id="KW-1133">Transmembrane helix</keyword>
<evidence type="ECO:0000313" key="11">
    <source>
        <dbReference type="Proteomes" id="UP000216052"/>
    </source>
</evidence>
<feature type="domain" description="Glycosyltransferase RgtA/B/C/D-like" evidence="9">
    <location>
        <begin position="60"/>
        <end position="211"/>
    </location>
</feature>
<feature type="transmembrane region" description="Helical" evidence="8">
    <location>
        <begin position="305"/>
        <end position="325"/>
    </location>
</feature>
<evidence type="ECO:0000256" key="4">
    <source>
        <dbReference type="ARBA" id="ARBA00022679"/>
    </source>
</evidence>
<evidence type="ECO:0000256" key="6">
    <source>
        <dbReference type="ARBA" id="ARBA00022989"/>
    </source>
</evidence>
<accession>A0ABZ3J7H6</accession>